<feature type="compositionally biased region" description="Basic and acidic residues" evidence="1">
    <location>
        <begin position="270"/>
        <end position="286"/>
    </location>
</feature>
<keyword evidence="2" id="KW-0732">Signal</keyword>
<evidence type="ECO:0000313" key="4">
    <source>
        <dbReference type="Proteomes" id="UP001153148"/>
    </source>
</evidence>
<accession>A0ABN7P9H9</accession>
<evidence type="ECO:0000256" key="2">
    <source>
        <dbReference type="SAM" id="SignalP"/>
    </source>
</evidence>
<feature type="signal peptide" evidence="2">
    <location>
        <begin position="1"/>
        <end position="41"/>
    </location>
</feature>
<feature type="chain" id="PRO_5045390733" description="Pheromone biosynthesis activating neuropeptide" evidence="2">
    <location>
        <begin position="42"/>
        <end position="286"/>
    </location>
</feature>
<evidence type="ECO:0000256" key="1">
    <source>
        <dbReference type="SAM" id="MobiDB-lite"/>
    </source>
</evidence>
<dbReference type="EMBL" id="CAJPIN010018372">
    <property type="protein sequence ID" value="CAG2062047.1"/>
    <property type="molecule type" value="Genomic_DNA"/>
</dbReference>
<proteinExistence type="predicted"/>
<reference evidence="3" key="1">
    <citation type="submission" date="2021-03" db="EMBL/GenBank/DDBJ databases">
        <authorList>
            <person name="Tran Van P."/>
        </authorList>
    </citation>
    <scope>NUCLEOTIDE SEQUENCE</scope>
</reference>
<feature type="region of interest" description="Disordered" evidence="1">
    <location>
        <begin position="264"/>
        <end position="286"/>
    </location>
</feature>
<protein>
    <recommendedName>
        <fullName evidence="5">Pheromone biosynthesis activating neuropeptide</fullName>
    </recommendedName>
</protein>
<keyword evidence="4" id="KW-1185">Reference proteome</keyword>
<name>A0ABN7P9H9_TIMPD</name>
<comment type="caution">
    <text evidence="3">The sequence shown here is derived from an EMBL/GenBank/DDBJ whole genome shotgun (WGS) entry which is preliminary data.</text>
</comment>
<evidence type="ECO:0008006" key="5">
    <source>
        <dbReference type="Google" id="ProtNLM"/>
    </source>
</evidence>
<gene>
    <name evidence="3" type="ORF">TPAB3V08_LOCUS9000</name>
</gene>
<evidence type="ECO:0000313" key="3">
    <source>
        <dbReference type="EMBL" id="CAG2062047.1"/>
    </source>
</evidence>
<organism evidence="3 4">
    <name type="scientific">Timema podura</name>
    <name type="common">Walking stick</name>
    <dbReference type="NCBI Taxonomy" id="61482"/>
    <lineage>
        <taxon>Eukaryota</taxon>
        <taxon>Metazoa</taxon>
        <taxon>Ecdysozoa</taxon>
        <taxon>Arthropoda</taxon>
        <taxon>Hexapoda</taxon>
        <taxon>Insecta</taxon>
        <taxon>Pterygota</taxon>
        <taxon>Neoptera</taxon>
        <taxon>Polyneoptera</taxon>
        <taxon>Phasmatodea</taxon>
        <taxon>Timematodea</taxon>
        <taxon>Timematoidea</taxon>
        <taxon>Timematidae</taxon>
        <taxon>Timema</taxon>
    </lineage>
</organism>
<dbReference type="Proteomes" id="UP001153148">
    <property type="component" value="Unassembled WGS sequence"/>
</dbReference>
<sequence>MEDLFFRRGGTFPPPSYSREELKVFWHQLLLTLTLITVSRGQGPGQTIPQTQSCLPFRRHSRTADDGEIGVRNRSGILRVVFPQWFLTLSPSTHMRAAYMIVDEMHEEHPELLKDQYWDEVVPKDLPYTVASEIYRRSEPKGSAEMFLQIKPADSMYANLAPSRKSTVDDMYADYESVDTPLVERRKNWFQRQLTRMGSSRSSITTYSTGPFGPRGRHNSVYSSPDVPIPQHPPHPHLLHKASLYDRLVGRKSIRGQVRRQGCLLGNESHQSHEKVNNCKKGHESP</sequence>